<dbReference type="EMBL" id="KQ980812">
    <property type="protein sequence ID" value="KYN12711.1"/>
    <property type="molecule type" value="Genomic_DNA"/>
</dbReference>
<dbReference type="AlphaFoldDB" id="A0A151IXR4"/>
<dbReference type="Proteomes" id="UP000078492">
    <property type="component" value="Unassembled WGS sequence"/>
</dbReference>
<protein>
    <submittedName>
        <fullName evidence="1">Uncharacterized protein</fullName>
    </submittedName>
</protein>
<reference evidence="1 2" key="1">
    <citation type="submission" date="2015-09" db="EMBL/GenBank/DDBJ databases">
        <title>Trachymyrmex cornetzi WGS genome.</title>
        <authorList>
            <person name="Nygaard S."/>
            <person name="Hu H."/>
            <person name="Boomsma J."/>
            <person name="Zhang G."/>
        </authorList>
    </citation>
    <scope>NUCLEOTIDE SEQUENCE [LARGE SCALE GENOMIC DNA]</scope>
    <source>
        <strain evidence="1">Tcor2-1</strain>
        <tissue evidence="1">Whole body</tissue>
    </source>
</reference>
<proteinExistence type="predicted"/>
<dbReference type="PANTHER" id="PTHR47331">
    <property type="entry name" value="PHD-TYPE DOMAIN-CONTAINING PROTEIN"/>
    <property type="match status" value="1"/>
</dbReference>
<dbReference type="STRING" id="471704.A0A151IXR4"/>
<dbReference type="Pfam" id="PF03564">
    <property type="entry name" value="DUF1759"/>
    <property type="match status" value="1"/>
</dbReference>
<evidence type="ECO:0000313" key="2">
    <source>
        <dbReference type="Proteomes" id="UP000078492"/>
    </source>
</evidence>
<accession>A0A151IXR4</accession>
<sequence length="228" mass="26027">MPTIIGSQTDLSDVEKLHYLKSALIGDAANKNYAKAWKLLERAYKQHIASLDALGVSVGSEMMVHILESKLPKVTLDKWEVSLDRDEFPKLDQLYEFLYKTAVRASKREKSKASESEKCKGEPEIKKKCSCVANKAFVVNVSRNCVICKTKQHPLYRCDKFKQLPIPKRIEAVRNAKICYNCLRSHRDRPCKFSECTICQKRHNTLLRLEGYATSSKIDATKPETNQS</sequence>
<organism evidence="1 2">
    <name type="scientific">Trachymyrmex cornetzi</name>
    <dbReference type="NCBI Taxonomy" id="471704"/>
    <lineage>
        <taxon>Eukaryota</taxon>
        <taxon>Metazoa</taxon>
        <taxon>Ecdysozoa</taxon>
        <taxon>Arthropoda</taxon>
        <taxon>Hexapoda</taxon>
        <taxon>Insecta</taxon>
        <taxon>Pterygota</taxon>
        <taxon>Neoptera</taxon>
        <taxon>Endopterygota</taxon>
        <taxon>Hymenoptera</taxon>
        <taxon>Apocrita</taxon>
        <taxon>Aculeata</taxon>
        <taxon>Formicoidea</taxon>
        <taxon>Formicidae</taxon>
        <taxon>Myrmicinae</taxon>
        <taxon>Trachymyrmex</taxon>
    </lineage>
</organism>
<keyword evidence="2" id="KW-1185">Reference proteome</keyword>
<gene>
    <name evidence="1" type="ORF">ALC57_15114</name>
</gene>
<dbReference type="PANTHER" id="PTHR47331:SF5">
    <property type="entry name" value="RIBONUCLEASE H"/>
    <property type="match status" value="1"/>
</dbReference>
<evidence type="ECO:0000313" key="1">
    <source>
        <dbReference type="EMBL" id="KYN12711.1"/>
    </source>
</evidence>
<dbReference type="InterPro" id="IPR005312">
    <property type="entry name" value="DUF1759"/>
</dbReference>
<name>A0A151IXR4_9HYME</name>